<protein>
    <submittedName>
        <fullName evidence="1">Uncharacterized protein</fullName>
    </submittedName>
</protein>
<comment type="caution">
    <text evidence="1">The sequence shown here is derived from an EMBL/GenBank/DDBJ whole genome shotgun (WGS) entry which is preliminary data.</text>
</comment>
<organism evidence="1 2">
    <name type="scientific">Heliophilum fasciatum</name>
    <dbReference type="NCBI Taxonomy" id="35700"/>
    <lineage>
        <taxon>Bacteria</taxon>
        <taxon>Bacillati</taxon>
        <taxon>Bacillota</taxon>
        <taxon>Clostridia</taxon>
        <taxon>Eubacteriales</taxon>
        <taxon>Heliobacteriaceae</taxon>
        <taxon>Heliophilum</taxon>
    </lineage>
</organism>
<reference evidence="1 2" key="1">
    <citation type="submission" date="2019-03" db="EMBL/GenBank/DDBJ databases">
        <title>Genomic Encyclopedia of Type Strains, Phase IV (KMG-IV): sequencing the most valuable type-strain genomes for metagenomic binning, comparative biology and taxonomic classification.</title>
        <authorList>
            <person name="Goeker M."/>
        </authorList>
    </citation>
    <scope>NUCLEOTIDE SEQUENCE [LARGE SCALE GENOMIC DNA]</scope>
    <source>
        <strain evidence="1 2">DSM 11170</strain>
    </source>
</reference>
<accession>A0A4R2RNV5</accession>
<proteinExistence type="predicted"/>
<dbReference type="Proteomes" id="UP000294813">
    <property type="component" value="Unassembled WGS sequence"/>
</dbReference>
<keyword evidence="2" id="KW-1185">Reference proteome</keyword>
<evidence type="ECO:0000313" key="1">
    <source>
        <dbReference type="EMBL" id="TCP64764.1"/>
    </source>
</evidence>
<dbReference type="EMBL" id="SLXT01000008">
    <property type="protein sequence ID" value="TCP64764.1"/>
    <property type="molecule type" value="Genomic_DNA"/>
</dbReference>
<sequence>MIKPPTKQENRQMIAKALECHRSKLKEEQYEKLVDEINDMNYPYTIKTIALLNNSNGALDANAKEHDKLSREETMKWIEIRQKYGV</sequence>
<dbReference type="AlphaFoldDB" id="A0A4R2RNV5"/>
<dbReference type="OrthoDB" id="2679560at2"/>
<evidence type="ECO:0000313" key="2">
    <source>
        <dbReference type="Proteomes" id="UP000294813"/>
    </source>
</evidence>
<gene>
    <name evidence="1" type="ORF">EDD73_108117</name>
</gene>
<name>A0A4R2RNV5_9FIRM</name>
<dbReference type="RefSeq" id="WP_131918904.1">
    <property type="nucleotide sequence ID" value="NZ_JAOQNU010000008.1"/>
</dbReference>